<dbReference type="PROSITE" id="PS51257">
    <property type="entry name" value="PROKAR_LIPOPROTEIN"/>
    <property type="match status" value="1"/>
</dbReference>
<comment type="caution">
    <text evidence="1">The sequence shown here is derived from an EMBL/GenBank/DDBJ whole genome shotgun (WGS) entry which is preliminary data.</text>
</comment>
<organism evidence="1">
    <name type="scientific">marine sediment metagenome</name>
    <dbReference type="NCBI Taxonomy" id="412755"/>
    <lineage>
        <taxon>unclassified sequences</taxon>
        <taxon>metagenomes</taxon>
        <taxon>ecological metagenomes</taxon>
    </lineage>
</organism>
<protein>
    <submittedName>
        <fullName evidence="1">Uncharacterized protein</fullName>
    </submittedName>
</protein>
<sequence>MPGLQKQFNQFIATVGACLYRPNQKFLGQMLLGMLMRRSVLLSEVGRCLNERVPLIQTEKAAQQEPRQRPLR</sequence>
<gene>
    <name evidence="1" type="ORF">LCGC14_0832620</name>
</gene>
<dbReference type="EMBL" id="LAZR01002395">
    <property type="protein sequence ID" value="KKN30598.1"/>
    <property type="molecule type" value="Genomic_DNA"/>
</dbReference>
<name>A0A0F9SMT0_9ZZZZ</name>
<evidence type="ECO:0000313" key="1">
    <source>
        <dbReference type="EMBL" id="KKN30598.1"/>
    </source>
</evidence>
<reference evidence="1" key="1">
    <citation type="journal article" date="2015" name="Nature">
        <title>Complex archaea that bridge the gap between prokaryotes and eukaryotes.</title>
        <authorList>
            <person name="Spang A."/>
            <person name="Saw J.H."/>
            <person name="Jorgensen S.L."/>
            <person name="Zaremba-Niedzwiedzka K."/>
            <person name="Martijn J."/>
            <person name="Lind A.E."/>
            <person name="van Eijk R."/>
            <person name="Schleper C."/>
            <person name="Guy L."/>
            <person name="Ettema T.J."/>
        </authorList>
    </citation>
    <scope>NUCLEOTIDE SEQUENCE</scope>
</reference>
<proteinExistence type="predicted"/>
<dbReference type="AlphaFoldDB" id="A0A0F9SMT0"/>
<accession>A0A0F9SMT0</accession>